<dbReference type="GO" id="GO:0003824">
    <property type="term" value="F:catalytic activity"/>
    <property type="evidence" value="ECO:0007669"/>
    <property type="project" value="InterPro"/>
</dbReference>
<dbReference type="InterPro" id="IPR029058">
    <property type="entry name" value="AB_hydrolase_fold"/>
</dbReference>
<dbReference type="Gene3D" id="2.30.38.10">
    <property type="entry name" value="Luciferase, Domain 3"/>
    <property type="match status" value="1"/>
</dbReference>
<dbReference type="InterPro" id="IPR001242">
    <property type="entry name" value="Condensation_dom"/>
</dbReference>
<dbReference type="GO" id="GO:0031177">
    <property type="term" value="F:phosphopantetheine binding"/>
    <property type="evidence" value="ECO:0007669"/>
    <property type="project" value="InterPro"/>
</dbReference>
<evidence type="ECO:0000256" key="3">
    <source>
        <dbReference type="ARBA" id="ARBA00022553"/>
    </source>
</evidence>
<dbReference type="InterPro" id="IPR023213">
    <property type="entry name" value="CAT-like_dom_sf"/>
</dbReference>
<dbReference type="CDD" id="cd19531">
    <property type="entry name" value="LCL_NRPS-like"/>
    <property type="match status" value="1"/>
</dbReference>
<comment type="caution">
    <text evidence="5">The sequence shown here is derived from an EMBL/GenBank/DDBJ whole genome shotgun (WGS) entry which is preliminary data.</text>
</comment>
<dbReference type="GO" id="GO:0005737">
    <property type="term" value="C:cytoplasm"/>
    <property type="evidence" value="ECO:0007669"/>
    <property type="project" value="TreeGrafter"/>
</dbReference>
<dbReference type="Gene3D" id="1.10.1200.10">
    <property type="entry name" value="ACP-like"/>
    <property type="match status" value="1"/>
</dbReference>
<dbReference type="Gene3D" id="3.30.559.10">
    <property type="entry name" value="Chloramphenicol acetyltransferase-like domain"/>
    <property type="match status" value="1"/>
</dbReference>
<dbReference type="InterPro" id="IPR041464">
    <property type="entry name" value="TubC_N"/>
</dbReference>
<dbReference type="Pfam" id="PF18563">
    <property type="entry name" value="TubC_N"/>
    <property type="match status" value="1"/>
</dbReference>
<dbReference type="CDD" id="cd02440">
    <property type="entry name" value="AdoMet_MTases"/>
    <property type="match status" value="1"/>
</dbReference>
<dbReference type="FunFam" id="1.10.1200.10:FF:000016">
    <property type="entry name" value="Non-ribosomal peptide synthase"/>
    <property type="match status" value="1"/>
</dbReference>
<dbReference type="Gene3D" id="3.40.50.980">
    <property type="match status" value="2"/>
</dbReference>
<dbReference type="InterPro" id="IPR020845">
    <property type="entry name" value="AMP-binding_CS"/>
</dbReference>
<comment type="cofactor">
    <cofactor evidence="1">
        <name>pantetheine 4'-phosphate</name>
        <dbReference type="ChEBI" id="CHEBI:47942"/>
    </cofactor>
</comment>
<dbReference type="Gene3D" id="3.30.559.30">
    <property type="entry name" value="Nonribosomal peptide synthetase, condensation domain"/>
    <property type="match status" value="1"/>
</dbReference>
<dbReference type="InterPro" id="IPR025714">
    <property type="entry name" value="Methyltranfer_dom"/>
</dbReference>
<dbReference type="SUPFAM" id="SSF53474">
    <property type="entry name" value="alpha/beta-Hydrolases"/>
    <property type="match status" value="1"/>
</dbReference>
<dbReference type="InterPro" id="IPR010071">
    <property type="entry name" value="AA_adenyl_dom"/>
</dbReference>
<dbReference type="FunFam" id="3.40.50.12780:FF:000012">
    <property type="entry name" value="Non-ribosomal peptide synthetase"/>
    <property type="match status" value="1"/>
</dbReference>
<dbReference type="SMART" id="SM00823">
    <property type="entry name" value="PKS_PP"/>
    <property type="match status" value="1"/>
</dbReference>
<feature type="domain" description="Carrier" evidence="4">
    <location>
        <begin position="1460"/>
        <end position="1535"/>
    </location>
</feature>
<dbReference type="SUPFAM" id="SSF56801">
    <property type="entry name" value="Acetyl-CoA synthetase-like"/>
    <property type="match status" value="1"/>
</dbReference>
<dbReference type="InterPro" id="IPR001031">
    <property type="entry name" value="Thioesterase"/>
</dbReference>
<dbReference type="InterPro" id="IPR044894">
    <property type="entry name" value="TubC_N_sf"/>
</dbReference>
<dbReference type="Pfam" id="PF00550">
    <property type="entry name" value="PP-binding"/>
    <property type="match status" value="1"/>
</dbReference>
<keyword evidence="6" id="KW-1185">Reference proteome</keyword>
<dbReference type="PANTHER" id="PTHR45527">
    <property type="entry name" value="NONRIBOSOMAL PEPTIDE SYNTHETASE"/>
    <property type="match status" value="1"/>
</dbReference>
<evidence type="ECO:0000259" key="4">
    <source>
        <dbReference type="PROSITE" id="PS50075"/>
    </source>
</evidence>
<dbReference type="InterPro" id="IPR000873">
    <property type="entry name" value="AMP-dep_synth/lig_dom"/>
</dbReference>
<dbReference type="PROSITE" id="PS50075">
    <property type="entry name" value="CARRIER"/>
    <property type="match status" value="1"/>
</dbReference>
<dbReference type="Gene3D" id="3.40.50.1820">
    <property type="entry name" value="alpha/beta hydrolase"/>
    <property type="match status" value="1"/>
</dbReference>
<dbReference type="Pfam" id="PF00668">
    <property type="entry name" value="Condensation"/>
    <property type="match status" value="1"/>
</dbReference>
<dbReference type="Pfam" id="PF00501">
    <property type="entry name" value="AMP-binding"/>
    <property type="match status" value="1"/>
</dbReference>
<name>A0A1U7MWU7_9CYAN</name>
<dbReference type="InterPro" id="IPR029063">
    <property type="entry name" value="SAM-dependent_MTases_sf"/>
</dbReference>
<dbReference type="InterPro" id="IPR009081">
    <property type="entry name" value="PP-bd_ACP"/>
</dbReference>
<dbReference type="InterPro" id="IPR036736">
    <property type="entry name" value="ACP-like_sf"/>
</dbReference>
<dbReference type="Gene3D" id="3.30.300.30">
    <property type="match status" value="2"/>
</dbReference>
<evidence type="ECO:0000256" key="2">
    <source>
        <dbReference type="ARBA" id="ARBA00022450"/>
    </source>
</evidence>
<sequence>MNLIQFLKDLSIKVVKLWSDEGNLRTGGSQEVLTTDVMAELEQYKSEILQLINKNPDIAQVHPLSYGQKDLWFLWQLSPQSHNYNVSFSVRIYSKVDLTIWQQVFQALRERHPLLRSTFPNLGEQPIQQLHQHQELDFLQIDASSWSEEELNKKVVEAHRHPFNLETEPVMRVRWFTCSEQDHIMLLTIHHIALDGWSCNLIAKELPQLYQAQLNGLEASLPPLQHSYQDYVSWQKELVEGQEGEQLWNYWQQRLAGELPVLNLPTDKPRPPIQTDNGGSYPFKLSEKLTEQLKELAQTEGATLYMTLLAAFQVLLYRYTGQEDILVGSPTSGRSKGEFASIVGYFVDSVVMRADLSGNLSFRDFLSQVRQTVQGALAHQDYPFALLVEKLQVERDSSRAPLFQACFVLQKFQESQDVPKCFLSSKKTLMNWGGLEVEPFVLEQYESQYDLFLEMLEEDSSLVGLLKYNADLFDEQTIARMAGHFQNLLEGIVNGPQQSVTALPLMTEVEREQILVEWNNRKTDYPNDKCIHQLFEEQVEKTPDAVAVVFEEQKLTYSQLNTKANQLAHYLQKLGVVPETLVGICVDRSVEMVVGLLAILKAGGAYVPLDPAYPQERLEYMFADSQVSVLLTQEQILAQLPQHQAQVVFLDRDWEKIATETPEKVESEVSPQNLAYVIYTSGSTGKPKGVLVEHKGLCNLATVQMQGFQVNSNSRVVQFASLSFDASISEIVMALGSGASLYIGSRDTLMPGTGLSQWLQSNKITHITIPPSALAVMPKEELPDLKTIVVAGEACPPELISYWSVGRQFVNAYGPTESTVCATMAECSPECSVPPIGRPISNTQIYILDKNLQPVPIGVSGEIYIGSVGLARGYLNREDLTNQRFIPNPFDNSKVNPPLTPLLKGSQKSKLLYKTGDLGRYLGDGNIEFIGRIDHQVKVRGYRIETGEIEATLTQHPSVKQTVVVAREDNSVSQRLVAYIVPLVESNITSNPELSNTQINSWQNLFNQQIDEQKSEVTDPLFNISGWSSSYDNQSLPERQMRIWAGDIVAQVLAHKPKKVCEIGCGTGLLLFQIAPHTQAYYGIDISSISLEYIQQQILQEPEKYAQVNLAQKRADEIGDIAAQNFDVVILNSVIQYFPNVEYLLQAISEAIRIVKPGGIILLGDVRSLPLMKAFHSSVQLYQATPSLSQQQLLEKIDIKMEQETELLVSPELFVAIKEKHPEITHVQIRLQRGTEHNELNKYRYSVLLHIEAQPGKVITPTVESGASLSVQQIENYLRDKGPESICFSGLVNGRVANDVELVEWLSQPESKHNVQQLRQKLESKQTKSIDPERLYELSASLGYNLELCWSAQGSPELMDGVFVRSELAKEGIVLTPLTQKSVVASNWNNYGNNPLSSQFRKELIPQLREYLQSRLPEYMVPSGLMVLSQLPLTPNGKVDRKALPELDVASRYQNQEYVAPRDRQELLLLKIWEYLLGIHQISIKDNFFDLGGHSLLAVRLMKYIENELGKSLPLSTLFQSPTIEELAAVLRQESISSFSPLFPINPNGSKVPIFCIHPGGGTAFCYFELAKLLGTEQPFYGLQALGIEKGQEPLTRVEDMASLYLSAIREVQPNGPYTLLGWSFGGAVALQMAYELTIQGEQVAFLGLLDTYAPSKLTDEQNIVEVEGEEVVFQLFGGTVSIPTEEFQKLAPEERTVFILKKAQQANVVPPDFQVADIEGLLKVLELNYNAMRSYSPPNYSGSMTLFKPEKGSLGFSQEVIAAMGPTLGWADESIGEVKVETVPGYHEYMVYPPGVTTLAKKLRACIEKALSKVSYSQ</sequence>
<evidence type="ECO:0000256" key="1">
    <source>
        <dbReference type="ARBA" id="ARBA00001957"/>
    </source>
</evidence>
<accession>A0A1U7MWU7</accession>
<dbReference type="Pfam" id="PF00975">
    <property type="entry name" value="Thioesterase"/>
    <property type="match status" value="1"/>
</dbReference>
<dbReference type="RefSeq" id="WP_081431043.1">
    <property type="nucleotide sequence ID" value="NZ_MKZS01000001.1"/>
</dbReference>
<dbReference type="SUPFAM" id="SSF52777">
    <property type="entry name" value="CoA-dependent acyltransferases"/>
    <property type="match status" value="2"/>
</dbReference>
<keyword evidence="2" id="KW-0596">Phosphopantetheine</keyword>
<dbReference type="PROSITE" id="PS00455">
    <property type="entry name" value="AMP_BINDING"/>
    <property type="match status" value="1"/>
</dbReference>
<dbReference type="GO" id="GO:0072330">
    <property type="term" value="P:monocarboxylic acid biosynthetic process"/>
    <property type="evidence" value="ECO:0007669"/>
    <property type="project" value="UniProtKB-ARBA"/>
</dbReference>
<dbReference type="SUPFAM" id="SSF53335">
    <property type="entry name" value="S-adenosyl-L-methionine-dependent methyltransferases"/>
    <property type="match status" value="1"/>
</dbReference>
<dbReference type="Gene3D" id="1.10.10.1830">
    <property type="entry name" value="Non-ribosomal peptide synthase, adenylation domain"/>
    <property type="match status" value="1"/>
</dbReference>
<dbReference type="Gene3D" id="3.40.50.150">
    <property type="entry name" value="Vaccinia Virus protein VP39"/>
    <property type="match status" value="1"/>
</dbReference>
<evidence type="ECO:0000313" key="6">
    <source>
        <dbReference type="Proteomes" id="UP000186657"/>
    </source>
</evidence>
<dbReference type="EMBL" id="MKZS01000001">
    <property type="protein sequence ID" value="OLT58144.1"/>
    <property type="molecule type" value="Genomic_DNA"/>
</dbReference>
<organism evidence="5 6">
    <name type="scientific">Moorena bouillonii PNG</name>
    <dbReference type="NCBI Taxonomy" id="568701"/>
    <lineage>
        <taxon>Bacteria</taxon>
        <taxon>Bacillati</taxon>
        <taxon>Cyanobacteriota</taxon>
        <taxon>Cyanophyceae</taxon>
        <taxon>Coleofasciculales</taxon>
        <taxon>Coleofasciculaceae</taxon>
        <taxon>Moorena</taxon>
    </lineage>
</organism>
<dbReference type="InterPro" id="IPR020806">
    <property type="entry name" value="PKS_PP-bd"/>
</dbReference>
<dbReference type="FunFam" id="3.40.50.980:FF:000001">
    <property type="entry name" value="Non-ribosomal peptide synthetase"/>
    <property type="match status" value="1"/>
</dbReference>
<dbReference type="Proteomes" id="UP000186657">
    <property type="component" value="Unassembled WGS sequence"/>
</dbReference>
<protein>
    <recommendedName>
        <fullName evidence="4">Carrier domain-containing protein</fullName>
    </recommendedName>
</protein>
<reference evidence="5 6" key="1">
    <citation type="submission" date="2016-10" db="EMBL/GenBank/DDBJ databases">
        <title>Comparative genomics uncovers the prolific and rare metabolic potential of the cyanobacterial genus Moorea.</title>
        <authorList>
            <person name="Leao T."/>
            <person name="Castelao G."/>
            <person name="Korobeynikov A."/>
            <person name="Monroe E.A."/>
            <person name="Podell S."/>
            <person name="Glukhov E."/>
            <person name="Allen E."/>
            <person name="Gerwick W.H."/>
            <person name="Gerwick L."/>
        </authorList>
    </citation>
    <scope>NUCLEOTIDE SEQUENCE [LARGE SCALE GENOMIC DNA]</scope>
    <source>
        <strain evidence="5 6">PNG5-198</strain>
    </source>
</reference>
<gene>
    <name evidence="5" type="ORF">BJP37_02905</name>
</gene>
<dbReference type="SUPFAM" id="SSF47336">
    <property type="entry name" value="ACP-like"/>
    <property type="match status" value="1"/>
</dbReference>
<dbReference type="GO" id="GO:0008610">
    <property type="term" value="P:lipid biosynthetic process"/>
    <property type="evidence" value="ECO:0007669"/>
    <property type="project" value="UniProtKB-ARBA"/>
</dbReference>
<dbReference type="CDD" id="cd17652">
    <property type="entry name" value="A_NRPS_CmdD_like"/>
    <property type="match status" value="1"/>
</dbReference>
<keyword evidence="3" id="KW-0597">Phosphoprotein</keyword>
<dbReference type="GO" id="GO:0044550">
    <property type="term" value="P:secondary metabolite biosynthetic process"/>
    <property type="evidence" value="ECO:0007669"/>
    <property type="project" value="TreeGrafter"/>
</dbReference>
<proteinExistence type="predicted"/>
<evidence type="ECO:0000313" key="5">
    <source>
        <dbReference type="EMBL" id="OLT58144.1"/>
    </source>
</evidence>
<dbReference type="Pfam" id="PF13847">
    <property type="entry name" value="Methyltransf_31"/>
    <property type="match status" value="1"/>
</dbReference>
<dbReference type="PANTHER" id="PTHR45527:SF1">
    <property type="entry name" value="FATTY ACID SYNTHASE"/>
    <property type="match status" value="1"/>
</dbReference>
<dbReference type="GO" id="GO:0043041">
    <property type="term" value="P:amino acid activation for nonribosomal peptide biosynthetic process"/>
    <property type="evidence" value="ECO:0007669"/>
    <property type="project" value="TreeGrafter"/>
</dbReference>
<dbReference type="InterPro" id="IPR045851">
    <property type="entry name" value="AMP-bd_C_sf"/>
</dbReference>
<dbReference type="NCBIfam" id="TIGR01733">
    <property type="entry name" value="AA-adenyl-dom"/>
    <property type="match status" value="1"/>
</dbReference>